<dbReference type="RefSeq" id="XP_024741455.1">
    <property type="nucleotide sequence ID" value="XM_024871633.1"/>
</dbReference>
<dbReference type="InParanoid" id="A0A2J6TNF6"/>
<dbReference type="GeneID" id="36579715"/>
<gene>
    <name evidence="1" type="ORF">K444DRAFT_287692</name>
</gene>
<dbReference type="EMBL" id="KZ613749">
    <property type="protein sequence ID" value="PMD64551.1"/>
    <property type="molecule type" value="Genomic_DNA"/>
</dbReference>
<evidence type="ECO:0000313" key="1">
    <source>
        <dbReference type="EMBL" id="PMD64551.1"/>
    </source>
</evidence>
<name>A0A2J6TNF6_9HELO</name>
<accession>A0A2J6TNF6</accession>
<organism evidence="1 2">
    <name type="scientific">Hyaloscypha bicolor E</name>
    <dbReference type="NCBI Taxonomy" id="1095630"/>
    <lineage>
        <taxon>Eukaryota</taxon>
        <taxon>Fungi</taxon>
        <taxon>Dikarya</taxon>
        <taxon>Ascomycota</taxon>
        <taxon>Pezizomycotina</taxon>
        <taxon>Leotiomycetes</taxon>
        <taxon>Helotiales</taxon>
        <taxon>Hyaloscyphaceae</taxon>
        <taxon>Hyaloscypha</taxon>
        <taxon>Hyaloscypha bicolor</taxon>
    </lineage>
</organism>
<dbReference type="Proteomes" id="UP000235371">
    <property type="component" value="Unassembled WGS sequence"/>
</dbReference>
<evidence type="ECO:0000313" key="2">
    <source>
        <dbReference type="Proteomes" id="UP000235371"/>
    </source>
</evidence>
<proteinExistence type="predicted"/>
<protein>
    <submittedName>
        <fullName evidence="1">Uncharacterized protein</fullName>
    </submittedName>
</protein>
<reference evidence="1 2" key="1">
    <citation type="submission" date="2016-04" db="EMBL/GenBank/DDBJ databases">
        <title>A degradative enzymes factory behind the ericoid mycorrhizal symbiosis.</title>
        <authorList>
            <consortium name="DOE Joint Genome Institute"/>
            <person name="Martino E."/>
            <person name="Morin E."/>
            <person name="Grelet G."/>
            <person name="Kuo A."/>
            <person name="Kohler A."/>
            <person name="Daghino S."/>
            <person name="Barry K."/>
            <person name="Choi C."/>
            <person name="Cichocki N."/>
            <person name="Clum A."/>
            <person name="Copeland A."/>
            <person name="Hainaut M."/>
            <person name="Haridas S."/>
            <person name="Labutti K."/>
            <person name="Lindquist E."/>
            <person name="Lipzen A."/>
            <person name="Khouja H.-R."/>
            <person name="Murat C."/>
            <person name="Ohm R."/>
            <person name="Olson A."/>
            <person name="Spatafora J."/>
            <person name="Veneault-Fourrey C."/>
            <person name="Henrissat B."/>
            <person name="Grigoriev I."/>
            <person name="Martin F."/>
            <person name="Perotto S."/>
        </authorList>
    </citation>
    <scope>NUCLEOTIDE SEQUENCE [LARGE SCALE GENOMIC DNA]</scope>
    <source>
        <strain evidence="1 2">E</strain>
    </source>
</reference>
<dbReference type="AlphaFoldDB" id="A0A2J6TNF6"/>
<sequence length="172" mass="18561">MCSSFLSFTEVPTLHADPLRIESHTVKSAKAAGLSAPRGPKAPISATVCVPVGLGQAAASTISASAAYSKIFGCGSLFHFRQSSGAWRSLHQLFTWMGLSISAVSNLLQIVFQGLHFHIYPKQRVLTYNFGAIYNDLEQGILPTHFIAMDTEALQSDRPIHSSGVANTDERL</sequence>
<keyword evidence="2" id="KW-1185">Reference proteome</keyword>